<dbReference type="PROSITE" id="PS51118">
    <property type="entry name" value="HTH_HXLR"/>
    <property type="match status" value="1"/>
</dbReference>
<organism evidence="5 6">
    <name type="scientific">Leuconostoc falkenbergense</name>
    <dbReference type="NCBI Taxonomy" id="2766470"/>
    <lineage>
        <taxon>Bacteria</taxon>
        <taxon>Bacillati</taxon>
        <taxon>Bacillota</taxon>
        <taxon>Bacilli</taxon>
        <taxon>Lactobacillales</taxon>
        <taxon>Lactobacillaceae</taxon>
        <taxon>Leuconostoc</taxon>
    </lineage>
</organism>
<keyword evidence="6" id="KW-1185">Reference proteome</keyword>
<evidence type="ECO:0000259" key="4">
    <source>
        <dbReference type="PROSITE" id="PS51118"/>
    </source>
</evidence>
<evidence type="ECO:0000256" key="3">
    <source>
        <dbReference type="ARBA" id="ARBA00023163"/>
    </source>
</evidence>
<dbReference type="Pfam" id="PF01638">
    <property type="entry name" value="HxlR"/>
    <property type="match status" value="1"/>
</dbReference>
<sequence>MTDTVRKYALDKIQQKDFNCAKEYTLSMFSGKYKIVILYQLHYDGEMRFGEIQKSLSNATHKVLSQQLKELGEDGLIDRKEGLVNNRKAVFYSLTTTGETLMPIIEMVFSWGTKRLEKLQIDDTTI</sequence>
<dbReference type="PANTHER" id="PTHR33204">
    <property type="entry name" value="TRANSCRIPTIONAL REGULATOR, MARR FAMILY"/>
    <property type="match status" value="1"/>
</dbReference>
<comment type="caution">
    <text evidence="5">The sequence shown here is derived from an EMBL/GenBank/DDBJ whole genome shotgun (WGS) entry which is preliminary data.</text>
</comment>
<dbReference type="EMBL" id="JAUCAQ010000041">
    <property type="protein sequence ID" value="MDM7647551.1"/>
    <property type="molecule type" value="Genomic_DNA"/>
</dbReference>
<accession>A0ABT7S1Y3</accession>
<dbReference type="SUPFAM" id="SSF46785">
    <property type="entry name" value="Winged helix' DNA-binding domain"/>
    <property type="match status" value="1"/>
</dbReference>
<name>A0ABT7S1Y3_9LACO</name>
<gene>
    <name evidence="5" type="ORF">QUE93_11130</name>
</gene>
<keyword evidence="2" id="KW-0238">DNA-binding</keyword>
<dbReference type="Gene3D" id="1.10.10.10">
    <property type="entry name" value="Winged helix-like DNA-binding domain superfamily/Winged helix DNA-binding domain"/>
    <property type="match status" value="1"/>
</dbReference>
<dbReference type="InterPro" id="IPR036388">
    <property type="entry name" value="WH-like_DNA-bd_sf"/>
</dbReference>
<keyword evidence="3" id="KW-0804">Transcription</keyword>
<proteinExistence type="predicted"/>
<feature type="domain" description="HTH hxlR-type" evidence="4">
    <location>
        <begin position="20"/>
        <end position="120"/>
    </location>
</feature>
<dbReference type="PANTHER" id="PTHR33204:SF29">
    <property type="entry name" value="TRANSCRIPTIONAL REGULATOR"/>
    <property type="match status" value="1"/>
</dbReference>
<protein>
    <submittedName>
        <fullName evidence="5">Helix-turn-helix domain-containing protein</fullName>
    </submittedName>
</protein>
<evidence type="ECO:0000313" key="5">
    <source>
        <dbReference type="EMBL" id="MDM7647551.1"/>
    </source>
</evidence>
<dbReference type="InterPro" id="IPR036390">
    <property type="entry name" value="WH_DNA-bd_sf"/>
</dbReference>
<evidence type="ECO:0000256" key="2">
    <source>
        <dbReference type="ARBA" id="ARBA00023125"/>
    </source>
</evidence>
<dbReference type="CDD" id="cd00090">
    <property type="entry name" value="HTH_ARSR"/>
    <property type="match status" value="1"/>
</dbReference>
<dbReference type="Proteomes" id="UP001242903">
    <property type="component" value="Unassembled WGS sequence"/>
</dbReference>
<evidence type="ECO:0000313" key="6">
    <source>
        <dbReference type="Proteomes" id="UP001242903"/>
    </source>
</evidence>
<keyword evidence="1" id="KW-0805">Transcription regulation</keyword>
<dbReference type="InterPro" id="IPR002577">
    <property type="entry name" value="HTH_HxlR"/>
</dbReference>
<dbReference type="RefSeq" id="WP_289457324.1">
    <property type="nucleotide sequence ID" value="NZ_JAUCAQ010000041.1"/>
</dbReference>
<evidence type="ECO:0000256" key="1">
    <source>
        <dbReference type="ARBA" id="ARBA00023015"/>
    </source>
</evidence>
<dbReference type="InterPro" id="IPR011991">
    <property type="entry name" value="ArsR-like_HTH"/>
</dbReference>
<reference evidence="5 6" key="1">
    <citation type="submission" date="2023-06" db="EMBL/GenBank/DDBJ databases">
        <title>Draft Genome Sequences of lactic acid bacteria strains isolated from fermented milk products.</title>
        <authorList>
            <person name="Elcheninov A.G."/>
            <person name="Klyukina A."/>
            <person name="Zayulina K.S."/>
            <person name="Gavirova L.A."/>
            <person name="Shcherbakova P.A."/>
            <person name="Shestakov A.I."/>
            <person name="Kublanov I.V."/>
            <person name="Kochetkova T.V."/>
        </authorList>
    </citation>
    <scope>NUCLEOTIDE SEQUENCE [LARGE SCALE GENOMIC DNA]</scope>
    <source>
        <strain evidence="5 6">TOM.81</strain>
    </source>
</reference>